<dbReference type="STRING" id="1797580.A2Z61_00760"/>
<keyword evidence="2" id="KW-0812">Transmembrane</keyword>
<name>A0A1F5EGQ7_9BACT</name>
<evidence type="ECO:0000256" key="1">
    <source>
        <dbReference type="SAM" id="MobiDB-lite"/>
    </source>
</evidence>
<evidence type="ECO:0000313" key="4">
    <source>
        <dbReference type="Proteomes" id="UP000186029"/>
    </source>
</evidence>
<evidence type="ECO:0008006" key="5">
    <source>
        <dbReference type="Google" id="ProtNLM"/>
    </source>
</evidence>
<proteinExistence type="predicted"/>
<dbReference type="AlphaFoldDB" id="A0A1F5EGQ7"/>
<gene>
    <name evidence="3" type="ORF">A2Z61_00760</name>
</gene>
<dbReference type="EMBL" id="MFAC01000027">
    <property type="protein sequence ID" value="OGD66612.1"/>
    <property type="molecule type" value="Genomic_DNA"/>
</dbReference>
<feature type="transmembrane region" description="Helical" evidence="2">
    <location>
        <begin position="64"/>
        <end position="84"/>
    </location>
</feature>
<keyword evidence="2" id="KW-0472">Membrane</keyword>
<keyword evidence="2" id="KW-1133">Transmembrane helix</keyword>
<evidence type="ECO:0000256" key="2">
    <source>
        <dbReference type="SAM" id="Phobius"/>
    </source>
</evidence>
<comment type="caution">
    <text evidence="3">The sequence shown here is derived from an EMBL/GenBank/DDBJ whole genome shotgun (WGS) entry which is preliminary data.</text>
</comment>
<dbReference type="Proteomes" id="UP000186029">
    <property type="component" value="Unassembled WGS sequence"/>
</dbReference>
<accession>A0A1F5EGQ7</accession>
<protein>
    <recommendedName>
        <fullName evidence="5">DUF11 domain-containing protein</fullName>
    </recommendedName>
</protein>
<reference evidence="3 4" key="1">
    <citation type="journal article" date="2016" name="Nat. Commun.">
        <title>Thousands of microbial genomes shed light on interconnected biogeochemical processes in an aquifer system.</title>
        <authorList>
            <person name="Anantharaman K."/>
            <person name="Brown C.T."/>
            <person name="Hug L.A."/>
            <person name="Sharon I."/>
            <person name="Castelle C.J."/>
            <person name="Probst A.J."/>
            <person name="Thomas B.C."/>
            <person name="Singh A."/>
            <person name="Wilkins M.J."/>
            <person name="Karaoz U."/>
            <person name="Brodie E.L."/>
            <person name="Williams K.H."/>
            <person name="Hubbard S.S."/>
            <person name="Banfield J.F."/>
        </authorList>
    </citation>
    <scope>NUCLEOTIDE SEQUENCE [LARGE SCALE GENOMIC DNA]</scope>
</reference>
<feature type="region of interest" description="Disordered" evidence="1">
    <location>
        <begin position="615"/>
        <end position="637"/>
    </location>
</feature>
<sequence length="637" mass="69947">MSKNRSGIEEMRRRLYARGEKLSLSKRRNLRALEYDAKSGWKGNGNKTFTENSKKTRKSFLSTLLFLSFIFFIIALGFSSYFIINKSNIISSQNIDIKIEGPASIRGGEELSLQIAIANKNNVSIKFADMIIEYPDGTRSAADISAELPRFRETLGMLAPGEIKQKTVKAILLGSENTQQDIKVTIEYRIDGSRSIFFTERVYKVTITSSPLSLLVSALDEITSGQQVEFNIEIISNSNTLIKDAVLSVEYPFGFKFISSSPEASFTDNVWSLGDIQPEGKRNIKLRGIIVGEDEEERVFRFLSGVAREDDEKELGVTFITSMKSIVIKKPFVGIDIALNGDRAPEYISAAGDKIRADIIWTNNMPIKVSDAEIEVKLSGTALDKFSISADGGFYRSIDNTIIFSGETNSDLISINPGESGRATFSFASLGASSGNIFKNPEMFIDINIKGNRISEGQVSQKINSTLSRVVKLSSDLILTSRAVYFAGPFANTGAIPPKAESETTYTIIWTITNSSNIVDNILVTATLPSYIRWTGQTSPSDESIIFNPIGGKIVWDVGTVKPRSGILSEGQREVAFQVSFLPSIGQINSSPILVNEQEIIGLDRFTDKEISGGKKALTTQLSTDPSFPKDGANVAE</sequence>
<evidence type="ECO:0000313" key="3">
    <source>
        <dbReference type="EMBL" id="OGD66612.1"/>
    </source>
</evidence>
<organism evidence="3 4">
    <name type="scientific">Candidatus Campbellbacteria bacterium RIFCSPLOWO2_02_35_12</name>
    <dbReference type="NCBI Taxonomy" id="1797580"/>
    <lineage>
        <taxon>Bacteria</taxon>
        <taxon>Candidatus Campbelliibacteriota</taxon>
    </lineage>
</organism>